<dbReference type="SUPFAM" id="SSF64484">
    <property type="entry name" value="beta and beta-prime subunits of DNA dependent RNA-polymerase"/>
    <property type="match status" value="1"/>
</dbReference>
<keyword evidence="3 11" id="KW-0808">Transferase</keyword>
<dbReference type="Pfam" id="PF05000">
    <property type="entry name" value="RNA_pol_Rpb1_4"/>
    <property type="match status" value="1"/>
</dbReference>
<dbReference type="GO" id="GO:0003677">
    <property type="term" value="F:DNA binding"/>
    <property type="evidence" value="ECO:0007669"/>
    <property type="project" value="InterPro"/>
</dbReference>
<dbReference type="InterPro" id="IPR045867">
    <property type="entry name" value="DNA-dir_RpoC_beta_prime"/>
</dbReference>
<dbReference type="GO" id="GO:0003899">
    <property type="term" value="F:DNA-directed RNA polymerase activity"/>
    <property type="evidence" value="ECO:0007669"/>
    <property type="project" value="UniProtKB-EC"/>
</dbReference>
<proteinExistence type="predicted"/>
<reference evidence="11" key="1">
    <citation type="journal article" date="2021" name="J. Phycol.">
        <title>Olisthodiscus represents a new class of Ochrophyta.</title>
        <authorList>
            <person name="Barcyte D."/>
            <person name="Eikrem W."/>
            <person name="Engesmo A."/>
            <person name="Seoane S."/>
            <person name="Wohlmann J."/>
            <person name="Horak A."/>
            <person name="Yurchenko T."/>
            <person name="Elias M."/>
        </authorList>
    </citation>
    <scope>NUCLEOTIDE SEQUENCE</scope>
    <source>
        <strain evidence="11">K-0444</strain>
    </source>
</reference>
<accession>A0A7U0KSM7</accession>
<dbReference type="CDD" id="cd02655">
    <property type="entry name" value="RNAP_beta'_C"/>
    <property type="match status" value="1"/>
</dbReference>
<evidence type="ECO:0000259" key="10">
    <source>
        <dbReference type="Pfam" id="PF05000"/>
    </source>
</evidence>
<dbReference type="Pfam" id="PF04983">
    <property type="entry name" value="RNA_pol_Rpb1_3"/>
    <property type="match status" value="1"/>
</dbReference>
<dbReference type="InterPro" id="IPR038120">
    <property type="entry name" value="Rpb1_funnel_sf"/>
</dbReference>
<dbReference type="EMBL" id="MT859097">
    <property type="protein sequence ID" value="QQW50522.1"/>
    <property type="molecule type" value="Genomic_DNA"/>
</dbReference>
<feature type="domain" description="RNA polymerase Rpb1" evidence="10">
    <location>
        <begin position="97"/>
        <end position="173"/>
    </location>
</feature>
<dbReference type="InterPro" id="IPR042102">
    <property type="entry name" value="RNA_pol_Rpb1_3_sf"/>
</dbReference>
<feature type="domain" description="RNA polymerase Rpb1" evidence="9">
    <location>
        <begin position="177"/>
        <end position="357"/>
    </location>
</feature>
<evidence type="ECO:0000256" key="7">
    <source>
        <dbReference type="SAM" id="Coils"/>
    </source>
</evidence>
<dbReference type="InterPro" id="IPR012756">
    <property type="entry name" value="DNA-dir_RpoC2_beta_pp"/>
</dbReference>
<keyword evidence="4 11" id="KW-0548">Nucleotidyltransferase</keyword>
<feature type="coiled-coil region" evidence="7">
    <location>
        <begin position="994"/>
        <end position="1021"/>
    </location>
</feature>
<dbReference type="NCBIfam" id="TIGR02388">
    <property type="entry name" value="rpoC2_cyan"/>
    <property type="match status" value="1"/>
</dbReference>
<geneLocation type="plastid" evidence="11"/>
<sequence length="1336" mass="154503">MMKLMNDKFSNYIFRNQVLDKKQLQNLMLWVFNNYGSTNASFFGDYLKKLGFAYATKAGLSISIEDLKITPDKRTLVKQINSEVMDLKVKTKRGEITILENFQAIINKWNEASEFLKDNLIEYFKTADPLNSVYIMAFSGARGNMSQVRQLVGMRGLMSDPSGRVIAQPIKKNFREGLSVTDYIVSSYGARKGLVDTALKTADSGYLTRRLVDVVQDIMIRESNCLTKRGLQISKSFDENLLGRVLARDLINYQTQIVLARKDDVISSELIKKYNKISTDKIVIRSPLICETDRSICQICYGWNLAYSSIVDLGEAIGIIAAQSIGEPGTQLTMRTFHTGGVFVGKVDAQLRSSLTGNVYYSKDLETKLVRTKSGLLAERVSTEGYLALVSDDGQLKHKVNLEVGTQFFTPYRDKVTLNQLLIQISNESKSKKKGNLKPLRIPISGEVFCENLYLKDIRNETELAIKKRKYDYVMWLLYGQVYSVPNSFNLLTQKTSTFYKNTSLAQSKLITRNEGFIDFWQNDLYRDNKTLSITTKYFFSKPLYCHKVAESQNLHSFLLLNKLVFVNFKKSFQFVNIFKTRGLVKQKYKTFTGGHFYNLLKNKNKGGTILWLPQELKVLMVNKFTFPKKLNRIYGKKKFFTKNLHFKINGLLFVRKKLNSTSQINLHVLPGNLIYVRNNFDVQKYKNRIYFPGEILWNKIFIKEVTLVKIITDTGSNSKKVLLCPLYQFKIPNSEFSSNFENNKKFWKTKINVFSTIKVKSKFNVFQQSTNNCDLIYSKLECSSQYNFLGYKSTIFNNKIKILISAKTNEIVGIKNQFILSSNSYSPKEISKRQLNSRILLNKNQYVEPYTVLSFYNLLTRKNFEAKYLRNSIKDQRKVLIVRKEDYKKYHNKQDNYENAFFRPFIRQRDKVMKYTICPFSGKVDSINPFEISYHLGQSLIFASTDMNFIKHGELLEKHTTIGFFNYTTRKTSDIVQGLPKVEEVLEARKPYNIKTKLRISRAEEEIEQSKIDRQLWRIKTIDDKDLPEFPKRILDTPILPGVIIEQNYILDKVNYKKSDRLKYELRFLTKNKHNSLPYWFPIIYPKRYPKLNKKYSFKNIGSLFLPAKRNPHIILNSLFLYYSHCDFLSLIDAIHRSCIKVQVLLVNLVQEVYQGQGVNISSKHIELIVKRMTSKVKITNGNDSGLLPGEDVDIRQIEVIEKSILNTANNPPKYYPILMGITRTSLKTDSFISAASFQETVRVLTKAAIEGQMDWLHGLKENVIVGRLIPVGTGYNNYLDFSPSVVGIPDMDKTLNRVFLVDKENEEEKKKKTLPSEQNQNTNFIGTLKINKIK</sequence>
<evidence type="ECO:0000313" key="11">
    <source>
        <dbReference type="EMBL" id="QQW50522.1"/>
    </source>
</evidence>
<evidence type="ECO:0000256" key="2">
    <source>
        <dbReference type="ARBA" id="ARBA00022478"/>
    </source>
</evidence>
<evidence type="ECO:0000256" key="3">
    <source>
        <dbReference type="ARBA" id="ARBA00022679"/>
    </source>
</evidence>
<evidence type="ECO:0000256" key="1">
    <source>
        <dbReference type="ARBA" id="ARBA00012418"/>
    </source>
</evidence>
<dbReference type="Gene3D" id="1.10.274.100">
    <property type="entry name" value="RNA polymerase Rpb1, domain 3"/>
    <property type="match status" value="1"/>
</dbReference>
<dbReference type="EC" id="2.7.7.6" evidence="1"/>
<dbReference type="GeneID" id="67154471"/>
<evidence type="ECO:0000256" key="4">
    <source>
        <dbReference type="ARBA" id="ARBA00022695"/>
    </source>
</evidence>
<dbReference type="InterPro" id="IPR007066">
    <property type="entry name" value="RNA_pol_Rpb1_3"/>
</dbReference>
<keyword evidence="2" id="KW-0240">DNA-directed RNA polymerase</keyword>
<dbReference type="Gene3D" id="1.10.150.390">
    <property type="match status" value="1"/>
</dbReference>
<dbReference type="Gene3D" id="1.10.132.30">
    <property type="match status" value="1"/>
</dbReference>
<name>A0A7U0KSM7_OLILU</name>
<feature type="domain" description="RNA polymerase Rpb1" evidence="9">
    <location>
        <begin position="1142"/>
        <end position="1188"/>
    </location>
</feature>
<dbReference type="PANTHER" id="PTHR19376:SF63">
    <property type="entry name" value="DNA-DIRECTED RNA POLYMERASE SUBUNIT BETA"/>
    <property type="match status" value="1"/>
</dbReference>
<evidence type="ECO:0000259" key="8">
    <source>
        <dbReference type="Pfam" id="PF04983"/>
    </source>
</evidence>
<dbReference type="RefSeq" id="YP_010152861.1">
    <property type="nucleotide sequence ID" value="NC_057170.1"/>
</dbReference>
<dbReference type="GO" id="GO:0006351">
    <property type="term" value="P:DNA-templated transcription"/>
    <property type="evidence" value="ECO:0007669"/>
    <property type="project" value="InterPro"/>
</dbReference>
<keyword evidence="5" id="KW-0862">Zinc</keyword>
<dbReference type="InterPro" id="IPR007083">
    <property type="entry name" value="RNA_pol_Rpb1_4"/>
</dbReference>
<keyword evidence="11" id="KW-0934">Plastid</keyword>
<protein>
    <recommendedName>
        <fullName evidence="1">DNA-directed RNA polymerase</fullName>
        <ecNumber evidence="1">2.7.7.6</ecNumber>
    </recommendedName>
</protein>
<gene>
    <name evidence="11" type="primary">rpoC2</name>
</gene>
<evidence type="ECO:0000259" key="9">
    <source>
        <dbReference type="Pfam" id="PF04998"/>
    </source>
</evidence>
<dbReference type="Gene3D" id="1.10.1790.20">
    <property type="match status" value="1"/>
</dbReference>
<dbReference type="InterPro" id="IPR007081">
    <property type="entry name" value="RNA_pol_Rpb1_5"/>
</dbReference>
<evidence type="ECO:0000256" key="5">
    <source>
        <dbReference type="ARBA" id="ARBA00022833"/>
    </source>
</evidence>
<dbReference type="GO" id="GO:0000428">
    <property type="term" value="C:DNA-directed RNA polymerase complex"/>
    <property type="evidence" value="ECO:0007669"/>
    <property type="project" value="UniProtKB-KW"/>
</dbReference>
<evidence type="ECO:0000256" key="6">
    <source>
        <dbReference type="ARBA" id="ARBA00023163"/>
    </source>
</evidence>
<dbReference type="PANTHER" id="PTHR19376">
    <property type="entry name" value="DNA-DIRECTED RNA POLYMERASE"/>
    <property type="match status" value="1"/>
</dbReference>
<keyword evidence="6" id="KW-0804">Transcription</keyword>
<keyword evidence="7" id="KW-0175">Coiled coil</keyword>
<organism evidence="11">
    <name type="scientific">Olisthodiscus luteus</name>
    <name type="common">Marine phytoflagellate</name>
    <dbReference type="NCBI Taxonomy" id="83000"/>
    <lineage>
        <taxon>Eukaryota</taxon>
        <taxon>Sar</taxon>
        <taxon>Stramenopiles</taxon>
        <taxon>Ochrophyta</taxon>
        <taxon>Olisthodiscophyceae</taxon>
        <taxon>Olisthodiscaceae</taxon>
        <taxon>Olisthodiscus</taxon>
    </lineage>
</organism>
<dbReference type="Pfam" id="PF04998">
    <property type="entry name" value="RNA_pol_Rpb1_5"/>
    <property type="match status" value="2"/>
</dbReference>
<feature type="domain" description="RNA polymerase Rpb1" evidence="8">
    <location>
        <begin position="14"/>
        <end position="67"/>
    </location>
</feature>